<name>A0A931ATG4_9FIRM</name>
<sequence length="341" mass="37859">MFKHKKFIILSFILAVLLIVGGTNQAFFGSSNDNGLTVYSGRSENLIGPLFERFTEKTGIEVNARYGDTAELAATILEEGQNSPADIFFAQDAGALGALAVEDRLQTISEEYLEQVDSRLRSPEGDWLGTSGRARVVAYNTNNVDEDELPDSIWGFTEPEWEGRIGWAPSNGSFQAFVTGLRVLEGEERAKEWIEGILANNPYEYHNNTSTLEGISRGEADIGFVNHYYLFRFIAEEGEDFPVRQIYTSGDAGSMINIAGIGVLDVAKDNEAVNKFIEFMLREEAQQYFVQENNEYPVVEGMEVDNPLLKPLEDINAPDLDLTNIEDLQGTLELLSEVGAL</sequence>
<proteinExistence type="inferred from homology"/>
<dbReference type="SUPFAM" id="SSF53850">
    <property type="entry name" value="Periplasmic binding protein-like II"/>
    <property type="match status" value="1"/>
</dbReference>
<dbReference type="Gene3D" id="3.40.190.10">
    <property type="entry name" value="Periplasmic binding protein-like II"/>
    <property type="match status" value="2"/>
</dbReference>
<evidence type="ECO:0000256" key="1">
    <source>
        <dbReference type="ARBA" id="ARBA00008520"/>
    </source>
</evidence>
<evidence type="ECO:0000256" key="3">
    <source>
        <dbReference type="ARBA" id="ARBA00022729"/>
    </source>
</evidence>
<keyword evidence="4" id="KW-0479">Metal-binding</keyword>
<keyword evidence="6" id="KW-1185">Reference proteome</keyword>
<dbReference type="GO" id="GO:0030288">
    <property type="term" value="C:outer membrane-bounded periplasmic space"/>
    <property type="evidence" value="ECO:0007669"/>
    <property type="project" value="TreeGrafter"/>
</dbReference>
<evidence type="ECO:0000313" key="5">
    <source>
        <dbReference type="EMBL" id="MBF8435871.1"/>
    </source>
</evidence>
<keyword evidence="2" id="KW-0406">Ion transport</keyword>
<evidence type="ECO:0000256" key="2">
    <source>
        <dbReference type="ARBA" id="ARBA00022496"/>
    </source>
</evidence>
<organism evidence="5 6">
    <name type="scientific">Halonatronomonas betaini</name>
    <dbReference type="NCBI Taxonomy" id="2778430"/>
    <lineage>
        <taxon>Bacteria</taxon>
        <taxon>Bacillati</taxon>
        <taxon>Bacillota</taxon>
        <taxon>Clostridia</taxon>
        <taxon>Halanaerobiales</taxon>
        <taxon>Halarsenatibacteraceae</taxon>
        <taxon>Halonatronomonas</taxon>
    </lineage>
</organism>
<accession>A0A931ATG4</accession>
<dbReference type="PIRSF" id="PIRSF002825">
    <property type="entry name" value="CfbpA"/>
    <property type="match status" value="1"/>
</dbReference>
<keyword evidence="2" id="KW-0410">Iron transport</keyword>
<gene>
    <name evidence="5" type="ORF">I0Q91_02155</name>
</gene>
<dbReference type="GO" id="GO:0046872">
    <property type="term" value="F:metal ion binding"/>
    <property type="evidence" value="ECO:0007669"/>
    <property type="project" value="UniProtKB-KW"/>
</dbReference>
<dbReference type="Proteomes" id="UP000621436">
    <property type="component" value="Unassembled WGS sequence"/>
</dbReference>
<dbReference type="EMBL" id="JADPIE010000001">
    <property type="protein sequence ID" value="MBF8435871.1"/>
    <property type="molecule type" value="Genomic_DNA"/>
</dbReference>
<dbReference type="InterPro" id="IPR026045">
    <property type="entry name" value="Ferric-bd"/>
</dbReference>
<comment type="caution">
    <text evidence="5">The sequence shown here is derived from an EMBL/GenBank/DDBJ whole genome shotgun (WGS) entry which is preliminary data.</text>
</comment>
<protein>
    <submittedName>
        <fullName evidence="5">Iron ABC transporter substrate-binding protein</fullName>
    </submittedName>
</protein>
<dbReference type="RefSeq" id="WP_270452561.1">
    <property type="nucleotide sequence ID" value="NZ_JADPIE010000001.1"/>
</dbReference>
<dbReference type="PANTHER" id="PTHR30006">
    <property type="entry name" value="THIAMINE-BINDING PERIPLASMIC PROTEIN-RELATED"/>
    <property type="match status" value="1"/>
</dbReference>
<dbReference type="GO" id="GO:0006826">
    <property type="term" value="P:iron ion transport"/>
    <property type="evidence" value="ECO:0007669"/>
    <property type="project" value="UniProtKB-KW"/>
</dbReference>
<dbReference type="PANTHER" id="PTHR30006:SF15">
    <property type="entry name" value="IRON-UTILIZATION PERIPLASMIC PROTEIN"/>
    <property type="match status" value="1"/>
</dbReference>
<evidence type="ECO:0000313" key="6">
    <source>
        <dbReference type="Proteomes" id="UP000621436"/>
    </source>
</evidence>
<keyword evidence="2" id="KW-0813">Transport</keyword>
<dbReference type="Pfam" id="PF13343">
    <property type="entry name" value="SBP_bac_6"/>
    <property type="match status" value="1"/>
</dbReference>
<evidence type="ECO:0000256" key="4">
    <source>
        <dbReference type="PIRSR" id="PIRSR002825-1"/>
    </source>
</evidence>
<feature type="binding site" evidence="4">
    <location>
        <position position="228"/>
    </location>
    <ligand>
        <name>Fe cation</name>
        <dbReference type="ChEBI" id="CHEBI:24875"/>
    </ligand>
</feature>
<comment type="similarity">
    <text evidence="1">Belongs to the bacterial solute-binding protein 1 family.</text>
</comment>
<keyword evidence="4" id="KW-0408">Iron</keyword>
<keyword evidence="3" id="KW-0732">Signal</keyword>
<feature type="binding site" evidence="4">
    <location>
        <position position="229"/>
    </location>
    <ligand>
        <name>Fe cation</name>
        <dbReference type="ChEBI" id="CHEBI:24875"/>
    </ligand>
</feature>
<reference evidence="5" key="1">
    <citation type="submission" date="2020-11" db="EMBL/GenBank/DDBJ databases">
        <title>Halonatronomonas betainensis gen. nov., sp. nov. a novel haloalkaliphilic representative of the family Halanaerobiacae capable of betaine degradation.</title>
        <authorList>
            <person name="Boltyanskaya Y."/>
            <person name="Kevbrin V."/>
            <person name="Detkova E."/>
            <person name="Grouzdev D.S."/>
            <person name="Koziaeva V."/>
            <person name="Zhilina T."/>
        </authorList>
    </citation>
    <scope>NUCLEOTIDE SEQUENCE</scope>
    <source>
        <strain evidence="5">Z-7014</strain>
    </source>
</reference>
<dbReference type="AlphaFoldDB" id="A0A931ATG4"/>
<dbReference type="CDD" id="cd13543">
    <property type="entry name" value="PBP2_Fbp"/>
    <property type="match status" value="1"/>
</dbReference>